<dbReference type="PANTHER" id="PTHR21022:SF19">
    <property type="entry name" value="PREPHENATE DEHYDRATASE-RELATED"/>
    <property type="match status" value="1"/>
</dbReference>
<evidence type="ECO:0000256" key="8">
    <source>
        <dbReference type="ARBA" id="ARBA00047848"/>
    </source>
</evidence>
<dbReference type="InterPro" id="IPR045865">
    <property type="entry name" value="ACT-like_dom_sf"/>
</dbReference>
<dbReference type="GO" id="GO:0005737">
    <property type="term" value="C:cytoplasm"/>
    <property type="evidence" value="ECO:0007669"/>
    <property type="project" value="TreeGrafter"/>
</dbReference>
<dbReference type="AlphaFoldDB" id="A0A2G3PQM1"/>
<evidence type="ECO:0000256" key="7">
    <source>
        <dbReference type="ARBA" id="ARBA00023239"/>
    </source>
</evidence>
<evidence type="ECO:0000256" key="11">
    <source>
        <dbReference type="SAM" id="MobiDB-lite"/>
    </source>
</evidence>
<feature type="site" description="Essential for prephenate dehydratase activity" evidence="9">
    <location>
        <position position="182"/>
    </location>
</feature>
<dbReference type="PROSITE" id="PS51671">
    <property type="entry name" value="ACT"/>
    <property type="match status" value="1"/>
</dbReference>
<organism evidence="14 15">
    <name type="scientific">Williamsia marianensis</name>
    <dbReference type="NCBI Taxonomy" id="85044"/>
    <lineage>
        <taxon>Bacteria</taxon>
        <taxon>Bacillati</taxon>
        <taxon>Actinomycetota</taxon>
        <taxon>Actinomycetes</taxon>
        <taxon>Mycobacteriales</taxon>
        <taxon>Nocardiaceae</taxon>
        <taxon>Williamsia</taxon>
    </lineage>
</organism>
<dbReference type="InterPro" id="IPR018528">
    <property type="entry name" value="Preph_deHydtase_CS"/>
</dbReference>
<dbReference type="GO" id="GO:0009094">
    <property type="term" value="P:L-phenylalanine biosynthetic process"/>
    <property type="evidence" value="ECO:0007669"/>
    <property type="project" value="UniProtKB-UniPathway"/>
</dbReference>
<dbReference type="Gene3D" id="3.30.70.260">
    <property type="match status" value="1"/>
</dbReference>
<evidence type="ECO:0000256" key="10">
    <source>
        <dbReference type="RuleBase" id="RU361254"/>
    </source>
</evidence>
<evidence type="ECO:0000313" key="15">
    <source>
        <dbReference type="Proteomes" id="UP000225108"/>
    </source>
</evidence>
<dbReference type="SUPFAM" id="SSF53850">
    <property type="entry name" value="Periplasmic binding protein-like II"/>
    <property type="match status" value="1"/>
</dbReference>
<evidence type="ECO:0000256" key="3">
    <source>
        <dbReference type="ARBA" id="ARBA00021872"/>
    </source>
</evidence>
<evidence type="ECO:0000259" key="13">
    <source>
        <dbReference type="PROSITE" id="PS51671"/>
    </source>
</evidence>
<proteinExistence type="predicted"/>
<evidence type="ECO:0000256" key="6">
    <source>
        <dbReference type="ARBA" id="ARBA00023222"/>
    </source>
</evidence>
<comment type="caution">
    <text evidence="14">The sequence shown here is derived from an EMBL/GenBank/DDBJ whole genome shotgun (WGS) entry which is preliminary data.</text>
</comment>
<keyword evidence="7 10" id="KW-0456">Lyase</keyword>
<dbReference type="PROSITE" id="PS00858">
    <property type="entry name" value="PREPHENATE_DEHYDR_2"/>
    <property type="match status" value="1"/>
</dbReference>
<feature type="region of interest" description="Disordered" evidence="11">
    <location>
        <begin position="276"/>
        <end position="307"/>
    </location>
</feature>
<dbReference type="InterPro" id="IPR002912">
    <property type="entry name" value="ACT_dom"/>
</dbReference>
<dbReference type="PROSITE" id="PS51171">
    <property type="entry name" value="PREPHENATE_DEHYDR_3"/>
    <property type="match status" value="1"/>
</dbReference>
<keyword evidence="5 10" id="KW-0057">Aromatic amino acid biosynthesis</keyword>
<evidence type="ECO:0000259" key="12">
    <source>
        <dbReference type="PROSITE" id="PS51171"/>
    </source>
</evidence>
<evidence type="ECO:0000256" key="1">
    <source>
        <dbReference type="ARBA" id="ARBA00004741"/>
    </source>
</evidence>
<comment type="catalytic activity">
    <reaction evidence="8 10">
        <text>prephenate + H(+) = 3-phenylpyruvate + CO2 + H2O</text>
        <dbReference type="Rhea" id="RHEA:21648"/>
        <dbReference type="ChEBI" id="CHEBI:15377"/>
        <dbReference type="ChEBI" id="CHEBI:15378"/>
        <dbReference type="ChEBI" id="CHEBI:16526"/>
        <dbReference type="ChEBI" id="CHEBI:18005"/>
        <dbReference type="ChEBI" id="CHEBI:29934"/>
        <dbReference type="EC" id="4.2.1.51"/>
    </reaction>
</comment>
<dbReference type="GO" id="GO:0004664">
    <property type="term" value="F:prephenate dehydratase activity"/>
    <property type="evidence" value="ECO:0007669"/>
    <property type="project" value="UniProtKB-UniRule"/>
</dbReference>
<dbReference type="EMBL" id="PEBD01000008">
    <property type="protein sequence ID" value="PHV67372.1"/>
    <property type="molecule type" value="Genomic_DNA"/>
</dbReference>
<dbReference type="CDD" id="cd13632">
    <property type="entry name" value="PBP2_Aa-PDT_like"/>
    <property type="match status" value="1"/>
</dbReference>
<dbReference type="SUPFAM" id="SSF55021">
    <property type="entry name" value="ACT-like"/>
    <property type="match status" value="1"/>
</dbReference>
<evidence type="ECO:0000313" key="14">
    <source>
        <dbReference type="EMBL" id="PHV67372.1"/>
    </source>
</evidence>
<dbReference type="FunFam" id="3.40.190.10:FF:000064">
    <property type="entry name" value="Prephenate dehydratase"/>
    <property type="match status" value="1"/>
</dbReference>
<accession>A0A2G3PQM1</accession>
<reference evidence="14 15" key="1">
    <citation type="submission" date="2017-10" db="EMBL/GenBank/DDBJ databases">
        <title>The draft genome sequence of Williamsia sp. BULT 1.1 isolated from the semi-arid grassland soils from South Africa.</title>
        <authorList>
            <person name="Kabwe M.H."/>
            <person name="Govender N."/>
            <person name="Mutseka Lunga P."/>
            <person name="Vikram S."/>
            <person name="Makhalanyane T.P."/>
        </authorList>
    </citation>
    <scope>NUCLEOTIDE SEQUENCE [LARGE SCALE GENOMIC DNA]</scope>
    <source>
        <strain evidence="14 15">BULT 1.1</strain>
    </source>
</reference>
<dbReference type="CDD" id="cd04905">
    <property type="entry name" value="ACT_CM-PDT"/>
    <property type="match status" value="1"/>
</dbReference>
<dbReference type="PANTHER" id="PTHR21022">
    <property type="entry name" value="PREPHENATE DEHYDRATASE P PROTEIN"/>
    <property type="match status" value="1"/>
</dbReference>
<evidence type="ECO:0000256" key="4">
    <source>
        <dbReference type="ARBA" id="ARBA00022605"/>
    </source>
</evidence>
<dbReference type="InterPro" id="IPR001086">
    <property type="entry name" value="Preph_deHydtase"/>
</dbReference>
<comment type="pathway">
    <text evidence="1 10">Amino-acid biosynthesis; L-phenylalanine biosynthesis; phenylpyruvate from prephenate: step 1/1.</text>
</comment>
<dbReference type="PIRSF" id="PIRSF001500">
    <property type="entry name" value="Chor_mut_pdt_Ppr"/>
    <property type="match status" value="1"/>
</dbReference>
<dbReference type="Proteomes" id="UP000225108">
    <property type="component" value="Unassembled WGS sequence"/>
</dbReference>
<name>A0A2G3PQM1_WILMA</name>
<protein>
    <recommendedName>
        <fullName evidence="3 10">Prephenate dehydratase</fullName>
        <shortName evidence="10">PDT</shortName>
        <ecNumber evidence="2 10">4.2.1.51</ecNumber>
    </recommendedName>
</protein>
<keyword evidence="4 10" id="KW-0028">Amino-acid biosynthesis</keyword>
<feature type="domain" description="ACT" evidence="13">
    <location>
        <begin position="203"/>
        <end position="279"/>
    </location>
</feature>
<feature type="domain" description="Prephenate dehydratase" evidence="12">
    <location>
        <begin position="4"/>
        <end position="189"/>
    </location>
</feature>
<evidence type="ECO:0000256" key="9">
    <source>
        <dbReference type="PIRSR" id="PIRSR001500-2"/>
    </source>
</evidence>
<evidence type="ECO:0000256" key="2">
    <source>
        <dbReference type="ARBA" id="ARBA00013147"/>
    </source>
</evidence>
<dbReference type="NCBIfam" id="NF008865">
    <property type="entry name" value="PRK11898.1"/>
    <property type="match status" value="1"/>
</dbReference>
<gene>
    <name evidence="10" type="primary">pheA</name>
    <name evidence="14" type="ORF">CSW57_12005</name>
</gene>
<keyword evidence="6 10" id="KW-0584">Phenylalanine biosynthesis</keyword>
<dbReference type="InterPro" id="IPR008242">
    <property type="entry name" value="Chor_mutase/pphenate_deHydtase"/>
</dbReference>
<evidence type="ECO:0000256" key="5">
    <source>
        <dbReference type="ARBA" id="ARBA00023141"/>
    </source>
</evidence>
<dbReference type="UniPathway" id="UPA00121">
    <property type="reaction ID" value="UER00345"/>
</dbReference>
<dbReference type="Pfam" id="PF00800">
    <property type="entry name" value="PDT"/>
    <property type="match status" value="1"/>
</dbReference>
<dbReference type="Gene3D" id="3.40.190.10">
    <property type="entry name" value="Periplasmic binding protein-like II"/>
    <property type="match status" value="2"/>
</dbReference>
<sequence>MVPAIAYFGPSGTFTEMALEQLLTENPSFGDDGDVARVSATSPGRVIELVRQGEVAYGCVPIESSVEGSVPATLDALIKGSRVQIFAETVLDIAFTLATRGPMASSDITTIAAYPVASAQVRETLERDYPGAQLVTSGSNSAAAQDVVEGRADAAITTPLSVRLYGLHALATGVADSDEANTRFVLVGRPGPVPPRTGRDRTSVTLDLPNVPGSLMAAMYEFATRGIDLTRIESRPRREPGGFFFNLDVVGHLDDPPIAEALGALHRRATAMHFLGSWPSARPNGTPPPSHQQSDQWLESIRQGLDR</sequence>
<dbReference type="EC" id="4.2.1.51" evidence="2 10"/>
<dbReference type="PROSITE" id="PS00857">
    <property type="entry name" value="PREPHENATE_DEHYDR_1"/>
    <property type="match status" value="1"/>
</dbReference>